<evidence type="ECO:0000256" key="4">
    <source>
        <dbReference type="ARBA" id="ARBA00023136"/>
    </source>
</evidence>
<accession>A0AAW0BVU8</accession>
<feature type="transmembrane region" description="Helical" evidence="6">
    <location>
        <begin position="258"/>
        <end position="284"/>
    </location>
</feature>
<evidence type="ECO:0000313" key="8">
    <source>
        <dbReference type="EMBL" id="KAK7031292.1"/>
    </source>
</evidence>
<dbReference type="GO" id="GO:0012505">
    <property type="term" value="C:endomembrane system"/>
    <property type="evidence" value="ECO:0007669"/>
    <property type="project" value="UniProtKB-SubCell"/>
</dbReference>
<evidence type="ECO:0000256" key="2">
    <source>
        <dbReference type="ARBA" id="ARBA00022692"/>
    </source>
</evidence>
<dbReference type="PANTHER" id="PTHR23501">
    <property type="entry name" value="MAJOR FACILITATOR SUPERFAMILY"/>
    <property type="match status" value="1"/>
</dbReference>
<feature type="transmembrane region" description="Helical" evidence="6">
    <location>
        <begin position="439"/>
        <end position="457"/>
    </location>
</feature>
<dbReference type="InterPro" id="IPR036259">
    <property type="entry name" value="MFS_trans_sf"/>
</dbReference>
<dbReference type="InterPro" id="IPR020846">
    <property type="entry name" value="MFS_dom"/>
</dbReference>
<keyword evidence="3 6" id="KW-1133">Transmembrane helix</keyword>
<organism evidence="8 9">
    <name type="scientific">Paramarasmius palmivorus</name>
    <dbReference type="NCBI Taxonomy" id="297713"/>
    <lineage>
        <taxon>Eukaryota</taxon>
        <taxon>Fungi</taxon>
        <taxon>Dikarya</taxon>
        <taxon>Basidiomycota</taxon>
        <taxon>Agaricomycotina</taxon>
        <taxon>Agaricomycetes</taxon>
        <taxon>Agaricomycetidae</taxon>
        <taxon>Agaricales</taxon>
        <taxon>Marasmiineae</taxon>
        <taxon>Marasmiaceae</taxon>
        <taxon>Paramarasmius</taxon>
    </lineage>
</organism>
<dbReference type="GO" id="GO:0022857">
    <property type="term" value="F:transmembrane transporter activity"/>
    <property type="evidence" value="ECO:0007669"/>
    <property type="project" value="InterPro"/>
</dbReference>
<dbReference type="InterPro" id="IPR011701">
    <property type="entry name" value="MFS"/>
</dbReference>
<gene>
    <name evidence="8" type="ORF">VNI00_013546</name>
</gene>
<proteinExistence type="predicted"/>
<dbReference type="Gene3D" id="1.20.1250.20">
    <property type="entry name" value="MFS general substrate transporter like domains"/>
    <property type="match status" value="1"/>
</dbReference>
<dbReference type="AlphaFoldDB" id="A0AAW0BVU8"/>
<feature type="transmembrane region" description="Helical" evidence="6">
    <location>
        <begin position="199"/>
        <end position="227"/>
    </location>
</feature>
<comment type="caution">
    <text evidence="8">The sequence shown here is derived from an EMBL/GenBank/DDBJ whole genome shotgun (WGS) entry which is preliminary data.</text>
</comment>
<dbReference type="GO" id="GO:0005886">
    <property type="term" value="C:plasma membrane"/>
    <property type="evidence" value="ECO:0007669"/>
    <property type="project" value="TreeGrafter"/>
</dbReference>
<feature type="transmembrane region" description="Helical" evidence="6">
    <location>
        <begin position="156"/>
        <end position="178"/>
    </location>
</feature>
<keyword evidence="2 6" id="KW-0812">Transmembrane</keyword>
<feature type="transmembrane region" description="Helical" evidence="6">
    <location>
        <begin position="83"/>
        <end position="109"/>
    </location>
</feature>
<feature type="region of interest" description="Disordered" evidence="5">
    <location>
        <begin position="1"/>
        <end position="24"/>
    </location>
</feature>
<evidence type="ECO:0000256" key="5">
    <source>
        <dbReference type="SAM" id="MobiDB-lite"/>
    </source>
</evidence>
<feature type="transmembrane region" description="Helical" evidence="6">
    <location>
        <begin position="130"/>
        <end position="150"/>
    </location>
</feature>
<comment type="subcellular location">
    <subcellularLocation>
        <location evidence="1">Membrane</location>
        <topology evidence="1">Multi-pass membrane protein</topology>
    </subcellularLocation>
</comment>
<dbReference type="PANTHER" id="PTHR23501:SF39">
    <property type="entry name" value="MULTIDRUG TRANSPORTER, PUTATIVE (AFU_ORTHOLOGUE AFUA_1G05010)-RELATED"/>
    <property type="match status" value="1"/>
</dbReference>
<keyword evidence="9" id="KW-1185">Reference proteome</keyword>
<feature type="transmembrane region" description="Helical" evidence="6">
    <location>
        <begin position="362"/>
        <end position="385"/>
    </location>
</feature>
<evidence type="ECO:0000256" key="6">
    <source>
        <dbReference type="SAM" id="Phobius"/>
    </source>
</evidence>
<dbReference type="Pfam" id="PF07690">
    <property type="entry name" value="MFS_1"/>
    <property type="match status" value="1"/>
</dbReference>
<evidence type="ECO:0000256" key="1">
    <source>
        <dbReference type="ARBA" id="ARBA00004141"/>
    </source>
</evidence>
<reference evidence="8 9" key="1">
    <citation type="submission" date="2024-01" db="EMBL/GenBank/DDBJ databases">
        <title>A draft genome for a cacao thread blight-causing isolate of Paramarasmius palmivorus.</title>
        <authorList>
            <person name="Baruah I.K."/>
            <person name="Bukari Y."/>
            <person name="Amoako-Attah I."/>
            <person name="Meinhardt L.W."/>
            <person name="Bailey B.A."/>
            <person name="Cohen S.P."/>
        </authorList>
    </citation>
    <scope>NUCLEOTIDE SEQUENCE [LARGE SCALE GENOMIC DNA]</scope>
    <source>
        <strain evidence="8 9">GH-12</strain>
    </source>
</reference>
<feature type="transmembrane region" description="Helical" evidence="6">
    <location>
        <begin position="296"/>
        <end position="316"/>
    </location>
</feature>
<dbReference type="EMBL" id="JAYKXP010000069">
    <property type="protein sequence ID" value="KAK7031292.1"/>
    <property type="molecule type" value="Genomic_DNA"/>
</dbReference>
<feature type="transmembrane region" description="Helical" evidence="6">
    <location>
        <begin position="328"/>
        <end position="350"/>
    </location>
</feature>
<sequence length="485" mass="51704">MASGQQEDEVQTVTRSSSPKTPQEATIIEEDGANAQNEPILGRISDAVGVKRFLMIELWIFVMGNIIAGTAKSLAQIIAGRLIAGIGGAGLLTLSCIVITLTIVLWFSLRLPRAESHIRSLRDVITKVDIVGMLLLVASLGFFIVSLNSAGQTIPWNSPTIIGLLCASGVAFIAFWVAEKYAKMPIAPTRLFVKWEWRNVPIAFVTRTLLFFHIFANVCCLSLASFVKTEMFPDLLFTRYFLTIKGFSPDLMAMCGTVFLQVIGHSTILASALVIPFLIIAAIASTVCNELCRIYGHVRLFLVGGLLLLPVGLGLMSTLNETSSIGKIVGYSLVAGAGFGSGTQLSMVIAQVGIPADELSTVTAFVGCAPNLGGTLGVAAIGAVINNVFSHSLSTSPVILASERSVNTNDAVHTASLFPAGSAAHTAVVEAYVGAWQKGYWTLLGISGLEILLCFFLRRVELPGIGEKVRQDEVVDEKKSGELAI</sequence>
<evidence type="ECO:0000313" key="9">
    <source>
        <dbReference type="Proteomes" id="UP001383192"/>
    </source>
</evidence>
<protein>
    <recommendedName>
        <fullName evidence="7">Major facilitator superfamily (MFS) profile domain-containing protein</fullName>
    </recommendedName>
</protein>
<evidence type="ECO:0000259" key="7">
    <source>
        <dbReference type="PROSITE" id="PS50850"/>
    </source>
</evidence>
<feature type="domain" description="Major facilitator superfamily (MFS) profile" evidence="7">
    <location>
        <begin position="1"/>
        <end position="462"/>
    </location>
</feature>
<feature type="transmembrane region" description="Helical" evidence="6">
    <location>
        <begin position="53"/>
        <end position="71"/>
    </location>
</feature>
<name>A0AAW0BVU8_9AGAR</name>
<dbReference type="Proteomes" id="UP001383192">
    <property type="component" value="Unassembled WGS sequence"/>
</dbReference>
<evidence type="ECO:0000256" key="3">
    <source>
        <dbReference type="ARBA" id="ARBA00022989"/>
    </source>
</evidence>
<feature type="compositionally biased region" description="Acidic residues" evidence="5">
    <location>
        <begin position="1"/>
        <end position="10"/>
    </location>
</feature>
<dbReference type="PROSITE" id="PS50850">
    <property type="entry name" value="MFS"/>
    <property type="match status" value="1"/>
</dbReference>
<keyword evidence="4 6" id="KW-0472">Membrane</keyword>
<dbReference type="SUPFAM" id="SSF103473">
    <property type="entry name" value="MFS general substrate transporter"/>
    <property type="match status" value="1"/>
</dbReference>
<feature type="compositionally biased region" description="Polar residues" evidence="5">
    <location>
        <begin position="11"/>
        <end position="24"/>
    </location>
</feature>